<evidence type="ECO:0000256" key="1">
    <source>
        <dbReference type="ARBA" id="ARBA00043978"/>
    </source>
</evidence>
<accession>A0A1C9CHT3</accession>
<dbReference type="Pfam" id="PF10674">
    <property type="entry name" value="Ycf54"/>
    <property type="match status" value="1"/>
</dbReference>
<dbReference type="Gene3D" id="3.30.70.1860">
    <property type="entry name" value="Uncharacterised protein family Ycf54"/>
    <property type="match status" value="1"/>
</dbReference>
<keyword evidence="2" id="KW-0934">Plastid</keyword>
<dbReference type="RefSeq" id="YP_009298015.1">
    <property type="nucleotide sequence ID" value="NC_031179.1"/>
</dbReference>
<dbReference type="AlphaFoldDB" id="A0A1C9CHT3"/>
<organism evidence="2">
    <name type="scientific">Plocamium cartilagineum</name>
    <name type="common">Red comb weed</name>
    <name type="synonym">Gelidium cartilagineum</name>
    <dbReference type="NCBI Taxonomy" id="31452"/>
    <lineage>
        <taxon>Eukaryota</taxon>
        <taxon>Rhodophyta</taxon>
        <taxon>Florideophyceae</taxon>
        <taxon>Rhodymeniophycidae</taxon>
        <taxon>Plocamiales</taxon>
        <taxon>Plocamiaceae</taxon>
        <taxon>Plocamium</taxon>
    </lineage>
</organism>
<proteinExistence type="inferred from homology"/>
<evidence type="ECO:0008006" key="3">
    <source>
        <dbReference type="Google" id="ProtNLM"/>
    </source>
</evidence>
<sequence length="101" mass="11963">MYNYYFAVASRNFLINEEPIEEILRERTSYYKSINKDIDFWFISNPTFIHSPKIQDIHKKLNGSSAAIISFDKNFIQWLKLRIGFVIIGDFKSSFLIETSK</sequence>
<comment type="similarity">
    <text evidence="1">Belongs to the ycf54 family.</text>
</comment>
<geneLocation type="plastid" evidence="2"/>
<gene>
    <name evidence="2" type="primary">ycf54</name>
    <name evidence="2" type="ORF">Plocam_117</name>
</gene>
<reference evidence="2" key="1">
    <citation type="journal article" date="2016" name="BMC Biol.">
        <title>Parallel evolution of highly conserved plastid genome architecture in red seaweeds and seed plants.</title>
        <authorList>
            <person name="Lee J."/>
            <person name="Cho C.H."/>
            <person name="Park S.I."/>
            <person name="Choi J.W."/>
            <person name="Song H.S."/>
            <person name="West J.A."/>
            <person name="Bhattacharya D."/>
            <person name="Yoon H.S."/>
        </authorList>
    </citation>
    <scope>NUCLEOTIDE SEQUENCE</scope>
</reference>
<protein>
    <recommendedName>
        <fullName evidence="3">Ycf54</fullName>
    </recommendedName>
</protein>
<dbReference type="InterPro" id="IPR038409">
    <property type="entry name" value="Ycf54-like_sf"/>
</dbReference>
<name>A0A1C9CHT3_PLOCA</name>
<evidence type="ECO:0000313" key="2">
    <source>
        <dbReference type="EMBL" id="AOM67953.1"/>
    </source>
</evidence>
<dbReference type="PANTHER" id="PTHR35319">
    <property type="match status" value="1"/>
</dbReference>
<dbReference type="EMBL" id="KX284727">
    <property type="protein sequence ID" value="AOM67953.1"/>
    <property type="molecule type" value="Genomic_DNA"/>
</dbReference>
<dbReference type="PANTHER" id="PTHR35319:SF2">
    <property type="entry name" value="YCF54"/>
    <property type="match status" value="1"/>
</dbReference>
<dbReference type="InterPro" id="IPR019616">
    <property type="entry name" value="Ycf54"/>
</dbReference>
<dbReference type="GeneID" id="29074410"/>